<evidence type="ECO:0008006" key="3">
    <source>
        <dbReference type="Google" id="ProtNLM"/>
    </source>
</evidence>
<dbReference type="InterPro" id="IPR029016">
    <property type="entry name" value="GAF-like_dom_sf"/>
</dbReference>
<protein>
    <recommendedName>
        <fullName evidence="3">GAF domain-containing protein</fullName>
    </recommendedName>
</protein>
<dbReference type="EMBL" id="FNNQ01000001">
    <property type="protein sequence ID" value="SDW07580.1"/>
    <property type="molecule type" value="Genomic_DNA"/>
</dbReference>
<organism evidence="1 2">
    <name type="scientific">Marininema mesophilum</name>
    <dbReference type="NCBI Taxonomy" id="1048340"/>
    <lineage>
        <taxon>Bacteria</taxon>
        <taxon>Bacillati</taxon>
        <taxon>Bacillota</taxon>
        <taxon>Bacilli</taxon>
        <taxon>Bacillales</taxon>
        <taxon>Thermoactinomycetaceae</taxon>
        <taxon>Marininema</taxon>
    </lineage>
</organism>
<proteinExistence type="predicted"/>
<dbReference type="OrthoDB" id="2988533at2"/>
<dbReference type="SUPFAM" id="SSF55781">
    <property type="entry name" value="GAF domain-like"/>
    <property type="match status" value="1"/>
</dbReference>
<evidence type="ECO:0000313" key="2">
    <source>
        <dbReference type="Proteomes" id="UP000198534"/>
    </source>
</evidence>
<dbReference type="Gene3D" id="3.30.450.40">
    <property type="match status" value="1"/>
</dbReference>
<keyword evidence="2" id="KW-1185">Reference proteome</keyword>
<accession>A0A1H2QL02</accession>
<name>A0A1H2QL02_9BACL</name>
<gene>
    <name evidence="1" type="ORF">SAMN05444487_101246</name>
</gene>
<reference evidence="1 2" key="1">
    <citation type="submission" date="2016-10" db="EMBL/GenBank/DDBJ databases">
        <authorList>
            <person name="de Groot N.N."/>
        </authorList>
    </citation>
    <scope>NUCLEOTIDE SEQUENCE [LARGE SCALE GENOMIC DNA]</scope>
    <source>
        <strain evidence="1 2">DSM 45610</strain>
    </source>
</reference>
<sequence length="146" mass="16381">MRKTDLLDELRADIGVVSDRLEREVYSLYRFVIQTLHARVAGYRYVGIYLTSPGIFRCFFRAGNSTLSPVVRFGEGYFSLTAARGNVVREQVSGCTEVYVPFYRGHHLVGVIVVISDAPDIIDDEDIALFCELASLFETKVEGCNS</sequence>
<dbReference type="AlphaFoldDB" id="A0A1H2QL02"/>
<dbReference type="STRING" id="1048340.SAMN05444487_101246"/>
<dbReference type="Proteomes" id="UP000198534">
    <property type="component" value="Unassembled WGS sequence"/>
</dbReference>
<evidence type="ECO:0000313" key="1">
    <source>
        <dbReference type="EMBL" id="SDW07580.1"/>
    </source>
</evidence>
<dbReference type="RefSeq" id="WP_091734906.1">
    <property type="nucleotide sequence ID" value="NZ_FNNQ01000001.1"/>
</dbReference>